<dbReference type="AlphaFoldDB" id="A0A9D4N4S8"/>
<dbReference type="Proteomes" id="UP000828390">
    <property type="component" value="Unassembled WGS sequence"/>
</dbReference>
<reference evidence="1" key="1">
    <citation type="journal article" date="2019" name="bioRxiv">
        <title>The Genome of the Zebra Mussel, Dreissena polymorpha: A Resource for Invasive Species Research.</title>
        <authorList>
            <person name="McCartney M.A."/>
            <person name="Auch B."/>
            <person name="Kono T."/>
            <person name="Mallez S."/>
            <person name="Zhang Y."/>
            <person name="Obille A."/>
            <person name="Becker A."/>
            <person name="Abrahante J.E."/>
            <person name="Garbe J."/>
            <person name="Badalamenti J.P."/>
            <person name="Herman A."/>
            <person name="Mangelson H."/>
            <person name="Liachko I."/>
            <person name="Sullivan S."/>
            <person name="Sone E.D."/>
            <person name="Koren S."/>
            <person name="Silverstein K.A.T."/>
            <person name="Beckman K.B."/>
            <person name="Gohl D.M."/>
        </authorList>
    </citation>
    <scope>NUCLEOTIDE SEQUENCE</scope>
    <source>
        <strain evidence="1">Duluth1</strain>
        <tissue evidence="1">Whole animal</tissue>
    </source>
</reference>
<protein>
    <submittedName>
        <fullName evidence="1">Uncharacterized protein</fullName>
    </submittedName>
</protein>
<gene>
    <name evidence="1" type="ORF">DPMN_011300</name>
</gene>
<organism evidence="1 2">
    <name type="scientific">Dreissena polymorpha</name>
    <name type="common">Zebra mussel</name>
    <name type="synonym">Mytilus polymorpha</name>
    <dbReference type="NCBI Taxonomy" id="45954"/>
    <lineage>
        <taxon>Eukaryota</taxon>
        <taxon>Metazoa</taxon>
        <taxon>Spiralia</taxon>
        <taxon>Lophotrochozoa</taxon>
        <taxon>Mollusca</taxon>
        <taxon>Bivalvia</taxon>
        <taxon>Autobranchia</taxon>
        <taxon>Heteroconchia</taxon>
        <taxon>Euheterodonta</taxon>
        <taxon>Imparidentia</taxon>
        <taxon>Neoheterodontei</taxon>
        <taxon>Myida</taxon>
        <taxon>Dreissenoidea</taxon>
        <taxon>Dreissenidae</taxon>
        <taxon>Dreissena</taxon>
    </lineage>
</organism>
<evidence type="ECO:0000313" key="1">
    <source>
        <dbReference type="EMBL" id="KAH3887284.1"/>
    </source>
</evidence>
<name>A0A9D4N4S8_DREPO</name>
<comment type="caution">
    <text evidence="1">The sequence shown here is derived from an EMBL/GenBank/DDBJ whole genome shotgun (WGS) entry which is preliminary data.</text>
</comment>
<accession>A0A9D4N4S8</accession>
<keyword evidence="2" id="KW-1185">Reference proteome</keyword>
<reference evidence="1" key="2">
    <citation type="submission" date="2020-11" db="EMBL/GenBank/DDBJ databases">
        <authorList>
            <person name="McCartney M.A."/>
            <person name="Auch B."/>
            <person name="Kono T."/>
            <person name="Mallez S."/>
            <person name="Becker A."/>
            <person name="Gohl D.M."/>
            <person name="Silverstein K.A.T."/>
            <person name="Koren S."/>
            <person name="Bechman K.B."/>
            <person name="Herman A."/>
            <person name="Abrahante J.E."/>
            <person name="Garbe J."/>
        </authorList>
    </citation>
    <scope>NUCLEOTIDE SEQUENCE</scope>
    <source>
        <strain evidence="1">Duluth1</strain>
        <tissue evidence="1">Whole animal</tissue>
    </source>
</reference>
<sequence>MGITLKHTSILVKAFTTTSVYAHPSIVGTLVSEQDVCPVCSCHTLVLTSPSVTHLTVAWCQNEFQKRPPSSQSLSAEPPNNCFRTYGSTVRSNSCPRCI</sequence>
<dbReference type="EMBL" id="JAIWYP010000001">
    <property type="protein sequence ID" value="KAH3887284.1"/>
    <property type="molecule type" value="Genomic_DNA"/>
</dbReference>
<proteinExistence type="predicted"/>
<evidence type="ECO:0000313" key="2">
    <source>
        <dbReference type="Proteomes" id="UP000828390"/>
    </source>
</evidence>